<protein>
    <submittedName>
        <fullName evidence="1">Uncharacterized protein</fullName>
    </submittedName>
</protein>
<keyword evidence="2" id="KW-1185">Reference proteome</keyword>
<dbReference type="Proteomes" id="UP000824533">
    <property type="component" value="Linkage Group LG24"/>
</dbReference>
<accession>A0ACC1CJ50</accession>
<name>A0ACC1CJ50_9NEOP</name>
<sequence length="155" mass="18067">MTSSAALLMAFAFLVNDCYILYDKDVLKNKYLNYNLVYLISTCLILKHINIFPWHLRKHFSLLCTLFEVPFAIGILEISLYHIWKCMQDYLYRYADDLLVHLTEEKGLDWLICRICYHQSNCSAVFAALVLKIECFAILLAVYNIENLKIVLAGN</sequence>
<organism evidence="1 2">
    <name type="scientific">Dendrolimus kikuchii</name>
    <dbReference type="NCBI Taxonomy" id="765133"/>
    <lineage>
        <taxon>Eukaryota</taxon>
        <taxon>Metazoa</taxon>
        <taxon>Ecdysozoa</taxon>
        <taxon>Arthropoda</taxon>
        <taxon>Hexapoda</taxon>
        <taxon>Insecta</taxon>
        <taxon>Pterygota</taxon>
        <taxon>Neoptera</taxon>
        <taxon>Endopterygota</taxon>
        <taxon>Lepidoptera</taxon>
        <taxon>Glossata</taxon>
        <taxon>Ditrysia</taxon>
        <taxon>Bombycoidea</taxon>
        <taxon>Lasiocampidae</taxon>
        <taxon>Dendrolimus</taxon>
    </lineage>
</organism>
<evidence type="ECO:0000313" key="1">
    <source>
        <dbReference type="EMBL" id="KAJ0171620.1"/>
    </source>
</evidence>
<gene>
    <name evidence="1" type="ORF">K1T71_013170</name>
</gene>
<evidence type="ECO:0000313" key="2">
    <source>
        <dbReference type="Proteomes" id="UP000824533"/>
    </source>
</evidence>
<proteinExistence type="predicted"/>
<comment type="caution">
    <text evidence="1">The sequence shown here is derived from an EMBL/GenBank/DDBJ whole genome shotgun (WGS) entry which is preliminary data.</text>
</comment>
<dbReference type="EMBL" id="CM034410">
    <property type="protein sequence ID" value="KAJ0171620.1"/>
    <property type="molecule type" value="Genomic_DNA"/>
</dbReference>
<reference evidence="1 2" key="1">
    <citation type="journal article" date="2021" name="Front. Genet.">
        <title>Chromosome-Level Genome Assembly Reveals Significant Gene Expansion in the Toll and IMD Signaling Pathways of Dendrolimus kikuchii.</title>
        <authorList>
            <person name="Zhou J."/>
            <person name="Wu P."/>
            <person name="Xiong Z."/>
            <person name="Liu N."/>
            <person name="Zhao N."/>
            <person name="Ji M."/>
            <person name="Qiu Y."/>
            <person name="Yang B."/>
        </authorList>
    </citation>
    <scope>NUCLEOTIDE SEQUENCE [LARGE SCALE GENOMIC DNA]</scope>
    <source>
        <strain evidence="1">Ann1</strain>
    </source>
</reference>